<comment type="caution">
    <text evidence="1">The sequence shown here is derived from an EMBL/GenBank/DDBJ whole genome shotgun (WGS) entry which is preliminary data.</text>
</comment>
<dbReference type="Proteomes" id="UP000634011">
    <property type="component" value="Unassembled WGS sequence"/>
</dbReference>
<protein>
    <submittedName>
        <fullName evidence="1">DUF922 domain-containing protein</fullName>
    </submittedName>
</protein>
<dbReference type="AlphaFoldDB" id="A0A923HG13"/>
<gene>
    <name evidence="1" type="ORF">H8K32_02425</name>
</gene>
<accession>A0A923HG13</accession>
<evidence type="ECO:0000313" key="2">
    <source>
        <dbReference type="Proteomes" id="UP000634011"/>
    </source>
</evidence>
<keyword evidence="2" id="KW-1185">Reference proteome</keyword>
<proteinExistence type="predicted"/>
<dbReference type="RefSeq" id="WP_186910852.1">
    <property type="nucleotide sequence ID" value="NZ_JACOFV010000001.1"/>
</dbReference>
<reference evidence="1" key="1">
    <citation type="submission" date="2020-08" db="EMBL/GenBank/DDBJ databases">
        <title>Novel species isolated from subtropical streams in China.</title>
        <authorList>
            <person name="Lu H."/>
        </authorList>
    </citation>
    <scope>NUCLEOTIDE SEQUENCE</scope>
    <source>
        <strain evidence="1">KACC 12607</strain>
    </source>
</reference>
<evidence type="ECO:0000313" key="1">
    <source>
        <dbReference type="EMBL" id="MBC3860942.1"/>
    </source>
</evidence>
<dbReference type="InterPro" id="IPR010321">
    <property type="entry name" value="DUF922"/>
</dbReference>
<sequence length="177" mass="20356">MFFTVKNWSTKFDPPEYSWYIATAKPEQSLEMVLQAASNIHPNGGTAYGLTDWYVNWHFHWSQEKHGNGCWISSVYTTLNSRIILPKLVNATSAQQEKFNIFFDALRLHQLAHYEFGKSAALEIERKISDLPKMQDCMVLEATANALGEKIIKDYQTKGRAYDISNTFLQSQHAMLE</sequence>
<dbReference type="EMBL" id="JACOFV010000001">
    <property type="protein sequence ID" value="MBC3860942.1"/>
    <property type="molecule type" value="Genomic_DNA"/>
</dbReference>
<dbReference type="Pfam" id="PF06037">
    <property type="entry name" value="DUF922"/>
    <property type="match status" value="1"/>
</dbReference>
<name>A0A923HG13_9BURK</name>
<organism evidence="1 2">
    <name type="scientific">Undibacterium jejuense</name>
    <dbReference type="NCBI Taxonomy" id="1344949"/>
    <lineage>
        <taxon>Bacteria</taxon>
        <taxon>Pseudomonadati</taxon>
        <taxon>Pseudomonadota</taxon>
        <taxon>Betaproteobacteria</taxon>
        <taxon>Burkholderiales</taxon>
        <taxon>Oxalobacteraceae</taxon>
        <taxon>Undibacterium</taxon>
    </lineage>
</organism>